<protein>
    <submittedName>
        <fullName evidence="1">Uncharacterized protein</fullName>
    </submittedName>
</protein>
<dbReference type="RefSeq" id="XP_019034219.1">
    <property type="nucleotide sequence ID" value="XM_019173514.1"/>
</dbReference>
<sequence>MLTLDNIHKPFSDVPPLGHLLLPLAISAGSFIAIVLGTATVCSLSPSPTSSKQEDALPSYIYTSKVYHKRKIPSLAHHTFTSPAIFLCADIDALQDGGLDAPLRVVRQGGHPGTKVVGLRSLKYLGSGDASYRTKLEALLERYDVTAEEVGKVWMTTMPSLLGFEGLSPLTTWYVYGKAKDGQRGELKWLVLEVHTEFGESHAYVLGMDSPLRHEPARGYDFAFTFSRSFHVSPFNNRSGFYRLDILDPFPLGSSSPSHIPKFKTFLQLLTPHKDVKLSALMVPGRQGVKLGEGWSTVRGVLGILTRWPGALLLVSARTKWEAYKLHYRQKLALYPKPEPGCPFSAGQFNPPEAEHGKAVGYGLQGPPVSDEEKKARRVVEEWVERRVKELGVRLEVMFANEREALSVGEGRVLSVKTADPVFFTNLLMAPSPRHFLFLAFERLTVVSDASLFVEMFEAPEGVAESLLSRWTRSVHSRHLAYLASTTTLPSPAYLPPPVAIPPHFTASLSTYSQLSCLRIVSSTWVSERLAEWVFDLLGGTFIKGQEPWGWALWDRAVRRAAGEQGVDAIEDEREGSVLCVE</sequence>
<comment type="caution">
    <text evidence="1">The sequence shown here is derived from an EMBL/GenBank/DDBJ whole genome shotgun (WGS) entry which is preliminary data.</text>
</comment>
<organism evidence="1 2">
    <name type="scientific">Cryptococcus wingfieldii CBS 7118</name>
    <dbReference type="NCBI Taxonomy" id="1295528"/>
    <lineage>
        <taxon>Eukaryota</taxon>
        <taxon>Fungi</taxon>
        <taxon>Dikarya</taxon>
        <taxon>Basidiomycota</taxon>
        <taxon>Agaricomycotina</taxon>
        <taxon>Tremellomycetes</taxon>
        <taxon>Tremellales</taxon>
        <taxon>Cryptococcaceae</taxon>
        <taxon>Cryptococcus</taxon>
    </lineage>
</organism>
<evidence type="ECO:0000313" key="1">
    <source>
        <dbReference type="EMBL" id="ODO06119.1"/>
    </source>
</evidence>
<keyword evidence="2" id="KW-1185">Reference proteome</keyword>
<evidence type="ECO:0000313" key="2">
    <source>
        <dbReference type="Proteomes" id="UP000094819"/>
    </source>
</evidence>
<reference evidence="1 2" key="1">
    <citation type="submission" date="2016-06" db="EMBL/GenBank/DDBJ databases">
        <title>Evolution of pathogenesis and genome organization in the Tremellales.</title>
        <authorList>
            <person name="Cuomo C."/>
            <person name="Litvintseva A."/>
            <person name="Heitman J."/>
            <person name="Chen Y."/>
            <person name="Sun S."/>
            <person name="Springer D."/>
            <person name="Dromer F."/>
            <person name="Young S."/>
            <person name="Zeng Q."/>
            <person name="Chapman S."/>
            <person name="Gujja S."/>
            <person name="Saif S."/>
            <person name="Birren B."/>
        </authorList>
    </citation>
    <scope>NUCLEOTIDE SEQUENCE [LARGE SCALE GENOMIC DNA]</scope>
    <source>
        <strain evidence="1 2">CBS 7118</strain>
    </source>
</reference>
<dbReference type="Pfam" id="PF07103">
    <property type="entry name" value="DUF1365"/>
    <property type="match status" value="1"/>
</dbReference>
<dbReference type="GeneID" id="30190564"/>
<dbReference type="EMBL" id="AWGH01000003">
    <property type="protein sequence ID" value="ODO06119.1"/>
    <property type="molecule type" value="Genomic_DNA"/>
</dbReference>
<accession>A0A1E3JZ72</accession>
<dbReference type="OrthoDB" id="3340520at2759"/>
<dbReference type="PANTHER" id="PTHR33973:SF4">
    <property type="entry name" value="OS07G0153300 PROTEIN"/>
    <property type="match status" value="1"/>
</dbReference>
<gene>
    <name evidence="1" type="ORF">L198_01351</name>
</gene>
<dbReference type="PANTHER" id="PTHR33973">
    <property type="entry name" value="OS07G0153300 PROTEIN"/>
    <property type="match status" value="1"/>
</dbReference>
<name>A0A1E3JZ72_9TREE</name>
<dbReference type="InterPro" id="IPR010775">
    <property type="entry name" value="DUF1365"/>
</dbReference>
<proteinExistence type="predicted"/>
<dbReference type="Proteomes" id="UP000094819">
    <property type="component" value="Unassembled WGS sequence"/>
</dbReference>
<dbReference type="AlphaFoldDB" id="A0A1E3JZ72"/>